<sequence>MNELDCPVCRVRLQGYVDQELEPALAAEVAAHLAACAQCAQVCEEVKALKVSVKRHAAYYPAPASLAASLFAPEAPPIGLMERWRKWFAPAFSATALALAVMLYVATPGSEQPLMDEAVASHVRSLMGEHLNDVVSSDRHTVKPWFTGKLDFSPPVFDYAAQGFPLLGGRLDYLQHQTAAALSYGHAKHIINVFILPTPDADKPQQAQSIRGFNVVSWQTNHMRYVLVSDVEKGELQTLSQLLQPPLNPHPKLFCAEPQTPNQPKSL</sequence>
<name>A0ACD2U106_9PSED</name>
<comment type="caution">
    <text evidence="1">The sequence shown here is derived from an EMBL/GenBank/DDBJ whole genome shotgun (WGS) entry which is preliminary data.</text>
</comment>
<keyword evidence="2" id="KW-1185">Reference proteome</keyword>
<reference evidence="1" key="1">
    <citation type="submission" date="2017-05" db="EMBL/GenBank/DDBJ databases">
        <authorList>
            <person name="Varghese N."/>
            <person name="Submissions S."/>
        </authorList>
    </citation>
    <scope>NUCLEOTIDE SEQUENCE</scope>
    <source>
        <strain evidence="1">LMG 28168</strain>
    </source>
</reference>
<protein>
    <submittedName>
        <fullName evidence="1">Transmembrane transcriptional regulator (Anti-sigma factor RsiW)</fullName>
    </submittedName>
</protein>
<organism evidence="1 2">
    <name type="scientific">Pseudomonas helmanticensis</name>
    <dbReference type="NCBI Taxonomy" id="1471381"/>
    <lineage>
        <taxon>Bacteria</taxon>
        <taxon>Pseudomonadati</taxon>
        <taxon>Pseudomonadota</taxon>
        <taxon>Gammaproteobacteria</taxon>
        <taxon>Pseudomonadales</taxon>
        <taxon>Pseudomonadaceae</taxon>
        <taxon>Pseudomonas</taxon>
    </lineage>
</organism>
<dbReference type="EMBL" id="FXUY01000001">
    <property type="protein sequence ID" value="SMQ23234.1"/>
    <property type="molecule type" value="Genomic_DNA"/>
</dbReference>
<proteinExistence type="predicted"/>
<dbReference type="Proteomes" id="UP001158048">
    <property type="component" value="Unassembled WGS sequence"/>
</dbReference>
<evidence type="ECO:0000313" key="1">
    <source>
        <dbReference type="EMBL" id="SMQ23234.1"/>
    </source>
</evidence>
<gene>
    <name evidence="1" type="ORF">SAMN04488483_0858</name>
</gene>
<accession>A0ACD2U106</accession>
<keyword evidence="1" id="KW-0812">Transmembrane</keyword>
<keyword evidence="1" id="KW-0472">Membrane</keyword>
<evidence type="ECO:0000313" key="2">
    <source>
        <dbReference type="Proteomes" id="UP001158048"/>
    </source>
</evidence>